<feature type="domain" description="ABC-2 type transporter transmembrane" evidence="10">
    <location>
        <begin position="36"/>
        <end position="233"/>
    </location>
</feature>
<dbReference type="PANTHER" id="PTHR30413:SF10">
    <property type="entry name" value="CAPSULE POLYSACCHARIDE EXPORT INNER-MEMBRANE PROTEIN CTRC"/>
    <property type="match status" value="1"/>
</dbReference>
<comment type="similarity">
    <text evidence="2">Belongs to the ABC-2 integral membrane protein family.</text>
</comment>
<evidence type="ECO:0000313" key="12">
    <source>
        <dbReference type="Proteomes" id="UP000002770"/>
    </source>
</evidence>
<evidence type="ECO:0000256" key="3">
    <source>
        <dbReference type="ARBA" id="ARBA00022448"/>
    </source>
</evidence>
<gene>
    <name evidence="11" type="ORF">LDG_8740</name>
</gene>
<name>G9ETV4_9GAMM</name>
<evidence type="ECO:0000259" key="10">
    <source>
        <dbReference type="Pfam" id="PF01061"/>
    </source>
</evidence>
<reference evidence="11 12" key="1">
    <citation type="journal article" date="2011" name="BMC Genomics">
        <title>Insight into cross-talk between intra-amoebal pathogens.</title>
        <authorList>
            <person name="Gimenez G."/>
            <person name="Bertelli C."/>
            <person name="Moliner C."/>
            <person name="Robert C."/>
            <person name="Raoult D."/>
            <person name="Fournier P.E."/>
            <person name="Greub G."/>
        </authorList>
    </citation>
    <scope>NUCLEOTIDE SEQUENCE [LARGE SCALE GENOMIC DNA]</scope>
    <source>
        <strain evidence="11 12">LLAP12</strain>
    </source>
</reference>
<keyword evidence="6 9" id="KW-1133">Transmembrane helix</keyword>
<keyword evidence="7" id="KW-0625">Polysaccharide transport</keyword>
<evidence type="ECO:0000256" key="7">
    <source>
        <dbReference type="ARBA" id="ARBA00023047"/>
    </source>
</evidence>
<dbReference type="STRING" id="658187.LDG_8740"/>
<dbReference type="GO" id="GO:0015920">
    <property type="term" value="P:lipopolysaccharide transport"/>
    <property type="evidence" value="ECO:0007669"/>
    <property type="project" value="TreeGrafter"/>
</dbReference>
<dbReference type="eggNOG" id="COG1682">
    <property type="taxonomic scope" value="Bacteria"/>
</dbReference>
<dbReference type="EMBL" id="JH413848">
    <property type="protein sequence ID" value="EHL29305.1"/>
    <property type="molecule type" value="Genomic_DNA"/>
</dbReference>
<keyword evidence="7" id="KW-0762">Sugar transport</keyword>
<dbReference type="PANTHER" id="PTHR30413">
    <property type="entry name" value="INNER MEMBRANE TRANSPORT PERMEASE"/>
    <property type="match status" value="1"/>
</dbReference>
<evidence type="ECO:0000256" key="5">
    <source>
        <dbReference type="ARBA" id="ARBA00022692"/>
    </source>
</evidence>
<dbReference type="GO" id="GO:0015774">
    <property type="term" value="P:polysaccharide transport"/>
    <property type="evidence" value="ECO:0007669"/>
    <property type="project" value="UniProtKB-KW"/>
</dbReference>
<comment type="subcellular location">
    <subcellularLocation>
        <location evidence="1">Cell membrane</location>
        <topology evidence="1">Multi-pass membrane protein</topology>
    </subcellularLocation>
</comment>
<feature type="transmembrane region" description="Helical" evidence="9">
    <location>
        <begin position="244"/>
        <end position="264"/>
    </location>
</feature>
<evidence type="ECO:0000256" key="6">
    <source>
        <dbReference type="ARBA" id="ARBA00022989"/>
    </source>
</evidence>
<dbReference type="GO" id="GO:0005886">
    <property type="term" value="C:plasma membrane"/>
    <property type="evidence" value="ECO:0007669"/>
    <property type="project" value="UniProtKB-SubCell"/>
</dbReference>
<feature type="transmembrane region" description="Helical" evidence="9">
    <location>
        <begin position="185"/>
        <end position="204"/>
    </location>
</feature>
<evidence type="ECO:0000256" key="8">
    <source>
        <dbReference type="ARBA" id="ARBA00023136"/>
    </source>
</evidence>
<evidence type="ECO:0000256" key="9">
    <source>
        <dbReference type="SAM" id="Phobius"/>
    </source>
</evidence>
<dbReference type="InParanoid" id="G9ETV4"/>
<proteinExistence type="inferred from homology"/>
<dbReference type="InterPro" id="IPR013525">
    <property type="entry name" value="ABC2_TM"/>
</dbReference>
<dbReference type="Pfam" id="PF01061">
    <property type="entry name" value="ABC2_membrane"/>
    <property type="match status" value="1"/>
</dbReference>
<keyword evidence="3" id="KW-0813">Transport</keyword>
<dbReference type="OrthoDB" id="9796017at2"/>
<feature type="transmembrane region" description="Helical" evidence="9">
    <location>
        <begin position="120"/>
        <end position="144"/>
    </location>
</feature>
<keyword evidence="4" id="KW-1003">Cell membrane</keyword>
<accession>G9ETV4</accession>
<keyword evidence="12" id="KW-1185">Reference proteome</keyword>
<dbReference type="HOGENOM" id="CLU_060703_0_0_6"/>
<sequence>MVEAVKEINVSEKRKILTDSFFALKAWSVWVHMGLQDMRNQFRRSRLGVSWVFINLSLMAGGVGYVYGHLFQQDLSTFFPLLISGLILWNFISSTIVQGCQTFVISEGYVKQFSMPKQVYILRFFLSAFLNLLVGFIVFFIVAISQNIYFGLGSLWAFPGLLLLIFISLGHLVIFSYWGVKIRDLAPALGGVFMILFYVTPIVFTADMLATRNLAFVYKLNPLYYLIEIVRYPLLNAHMANYEVYYFALAYGVLVWCMALITLLKFDRKVAYWL</sequence>
<evidence type="ECO:0000313" key="11">
    <source>
        <dbReference type="EMBL" id="EHL29305.1"/>
    </source>
</evidence>
<evidence type="ECO:0000256" key="2">
    <source>
        <dbReference type="ARBA" id="ARBA00007783"/>
    </source>
</evidence>
<feature type="transmembrane region" description="Helical" evidence="9">
    <location>
        <begin position="47"/>
        <end position="67"/>
    </location>
</feature>
<dbReference type="AlphaFoldDB" id="G9ETV4"/>
<evidence type="ECO:0000256" key="4">
    <source>
        <dbReference type="ARBA" id="ARBA00022475"/>
    </source>
</evidence>
<protein>
    <recommendedName>
        <fullName evidence="10">ABC-2 type transporter transmembrane domain-containing protein</fullName>
    </recommendedName>
</protein>
<feature type="transmembrane region" description="Helical" evidence="9">
    <location>
        <begin position="156"/>
        <end position="178"/>
    </location>
</feature>
<dbReference type="GO" id="GO:0140359">
    <property type="term" value="F:ABC-type transporter activity"/>
    <property type="evidence" value="ECO:0007669"/>
    <property type="project" value="InterPro"/>
</dbReference>
<dbReference type="RefSeq" id="WP_006872608.1">
    <property type="nucleotide sequence ID" value="NZ_JH413848.1"/>
</dbReference>
<organism evidence="11 12">
    <name type="scientific">Legionella drancourtii LLAP12</name>
    <dbReference type="NCBI Taxonomy" id="658187"/>
    <lineage>
        <taxon>Bacteria</taxon>
        <taxon>Pseudomonadati</taxon>
        <taxon>Pseudomonadota</taxon>
        <taxon>Gammaproteobacteria</taxon>
        <taxon>Legionellales</taxon>
        <taxon>Legionellaceae</taxon>
        <taxon>Legionella</taxon>
    </lineage>
</organism>
<keyword evidence="8 9" id="KW-0472">Membrane</keyword>
<dbReference type="Proteomes" id="UP000002770">
    <property type="component" value="Unassembled WGS sequence"/>
</dbReference>
<feature type="transmembrane region" description="Helical" evidence="9">
    <location>
        <begin position="79"/>
        <end position="99"/>
    </location>
</feature>
<keyword evidence="5 9" id="KW-0812">Transmembrane</keyword>
<evidence type="ECO:0000256" key="1">
    <source>
        <dbReference type="ARBA" id="ARBA00004651"/>
    </source>
</evidence>